<dbReference type="InterPro" id="IPR012885">
    <property type="entry name" value="F-box_Sdz-33"/>
</dbReference>
<feature type="domain" description="F-box" evidence="1">
    <location>
        <begin position="6"/>
        <end position="54"/>
    </location>
</feature>
<dbReference type="PANTHER" id="PTHR22899">
    <property type="entry name" value="CYCLIN-RELATED F-BOX FAMILY"/>
    <property type="match status" value="1"/>
</dbReference>
<evidence type="ECO:0000313" key="2">
    <source>
        <dbReference type="EMBL" id="EGT48999.1"/>
    </source>
</evidence>
<evidence type="ECO:0000313" key="3">
    <source>
        <dbReference type="Proteomes" id="UP000008068"/>
    </source>
</evidence>
<dbReference type="Pfam" id="PF07735">
    <property type="entry name" value="FBA_2"/>
    <property type="match status" value="1"/>
</dbReference>
<accession>G0N0C5</accession>
<dbReference type="InterPro" id="IPR053222">
    <property type="entry name" value="Zygotic_Embryogenesis-Asso"/>
</dbReference>
<evidence type="ECO:0000259" key="1">
    <source>
        <dbReference type="PROSITE" id="PS50181"/>
    </source>
</evidence>
<protein>
    <recommendedName>
        <fullName evidence="1">F-box domain-containing protein</fullName>
    </recommendedName>
</protein>
<dbReference type="EMBL" id="GL379824">
    <property type="protein sequence ID" value="EGT48999.1"/>
    <property type="molecule type" value="Genomic_DNA"/>
</dbReference>
<organism evidence="3">
    <name type="scientific">Caenorhabditis brenneri</name>
    <name type="common">Nematode worm</name>
    <dbReference type="NCBI Taxonomy" id="135651"/>
    <lineage>
        <taxon>Eukaryota</taxon>
        <taxon>Metazoa</taxon>
        <taxon>Ecdysozoa</taxon>
        <taxon>Nematoda</taxon>
        <taxon>Chromadorea</taxon>
        <taxon>Rhabditida</taxon>
        <taxon>Rhabditina</taxon>
        <taxon>Rhabditomorpha</taxon>
        <taxon>Rhabditoidea</taxon>
        <taxon>Rhabditidae</taxon>
        <taxon>Peloderinae</taxon>
        <taxon>Caenorhabditis</taxon>
    </lineage>
</organism>
<name>G0N0C5_CAEBE</name>
<dbReference type="Proteomes" id="UP000008068">
    <property type="component" value="Unassembled WGS sequence"/>
</dbReference>
<proteinExistence type="predicted"/>
<dbReference type="HOGENOM" id="CLU_028840_1_3_1"/>
<dbReference type="InParanoid" id="G0N0C5"/>
<dbReference type="FunCoup" id="G0N0C5">
    <property type="interactions" value="394"/>
</dbReference>
<dbReference type="InterPro" id="IPR001810">
    <property type="entry name" value="F-box_dom"/>
</dbReference>
<dbReference type="OMA" id="PLECFIC"/>
<keyword evidence="3" id="KW-1185">Reference proteome</keyword>
<sequence>MVPVSSFPLLRLPKNATMNTLRIMNHLKLFGISLISNKTKGLVQSLNLTLFEFMVCVDNGFSISLTFSGAYLTFRHFLNRLDYEIDYESMDEYEIIKEPWTSNKMDGRMLINHLKLIFNCSKIKVEFKFNSERFNFEPILKGRLDIESIRLNNDNQEENLRILNVVKPSMVSMNNPPSRDILIQNFDNLIASEMIISLEDLLISNVRNFEADCQMVTSKLLNQFLKLWMHGSNLQLESLKLDFTLDNDFKQEEIFAGLKITENRHFKSASDTCEITDGVDICRFDGTMATIFVGNHSRACAFEIYVWHDHCTA</sequence>
<dbReference type="AlphaFoldDB" id="G0N0C5"/>
<dbReference type="PANTHER" id="PTHR22899:SF0">
    <property type="entry name" value="F-BOX ASSOCIATED DOMAIN-CONTAINING PROTEIN-RELATED"/>
    <property type="match status" value="1"/>
</dbReference>
<gene>
    <name evidence="2" type="ORF">CAEBREN_05395</name>
</gene>
<dbReference type="PROSITE" id="PS50181">
    <property type="entry name" value="FBOX"/>
    <property type="match status" value="1"/>
</dbReference>
<reference evidence="3" key="1">
    <citation type="submission" date="2011-07" db="EMBL/GenBank/DDBJ databases">
        <authorList>
            <consortium name="Caenorhabditis brenneri Sequencing and Analysis Consortium"/>
            <person name="Wilson R.K."/>
        </authorList>
    </citation>
    <scope>NUCLEOTIDE SEQUENCE [LARGE SCALE GENOMIC DNA]</scope>
    <source>
        <strain evidence="3">PB2801</strain>
    </source>
</reference>